<keyword evidence="2" id="KW-1185">Reference proteome</keyword>
<evidence type="ECO:0000313" key="2">
    <source>
        <dbReference type="Proteomes" id="UP000588604"/>
    </source>
</evidence>
<dbReference type="RefSeq" id="WP_184492533.1">
    <property type="nucleotide sequence ID" value="NZ_JACIJO010000001.1"/>
</dbReference>
<dbReference type="EMBL" id="JACIJO010000001">
    <property type="protein sequence ID" value="MBB6324554.1"/>
    <property type="molecule type" value="Genomic_DNA"/>
</dbReference>
<evidence type="ECO:0000313" key="1">
    <source>
        <dbReference type="EMBL" id="MBB6324554.1"/>
    </source>
</evidence>
<accession>A0A841MI50</accession>
<protein>
    <recommendedName>
        <fullName evidence="3">DUF4238 domain-containing protein</fullName>
    </recommendedName>
</protein>
<evidence type="ECO:0008006" key="3">
    <source>
        <dbReference type="Google" id="ProtNLM"/>
    </source>
</evidence>
<dbReference type="Proteomes" id="UP000588604">
    <property type="component" value="Unassembled WGS sequence"/>
</dbReference>
<sequence length="319" mass="37475">MNKPKKHHFVPECYLKQFANDSKLYCSNLEILKTYNKLNNPPKEPGQVCYEIDFYTINEPLEYDLNNFDDLHVESNVLHSSENRYRKIINKLIDLKELCFEDSIFLSDFLIQLKQRNPYFLKNSVNNFSNNSIKAKTNMLNKLKEDIRFRHLPKALLIYEIEKKMYEMKSNKNIIRSIQLKGIIDKANPHSYSIEKFRKAILDYQFILLDSSDSKFNFITSDNPGFAISSNGNIENTKFKEGFTYFLPITSKYCLKFSDSNLDNFYTKKSKIKYFISEKVQDTEVQIINMNSSILVNKIIISDNLETIINTQESILQTS</sequence>
<dbReference type="AlphaFoldDB" id="A0A841MI50"/>
<reference evidence="1 2" key="1">
    <citation type="submission" date="2020-08" db="EMBL/GenBank/DDBJ databases">
        <title>Genomic Encyclopedia of Type Strains, Phase IV (KMG-IV): sequencing the most valuable type-strain genomes for metagenomic binning, comparative biology and taxonomic classification.</title>
        <authorList>
            <person name="Goeker M."/>
        </authorList>
    </citation>
    <scope>NUCLEOTIDE SEQUENCE [LARGE SCALE GENOMIC DNA]</scope>
    <source>
        <strain evidence="1 2">DSM 102044</strain>
    </source>
</reference>
<comment type="caution">
    <text evidence="1">The sequence shown here is derived from an EMBL/GenBank/DDBJ whole genome shotgun (WGS) entry which is preliminary data.</text>
</comment>
<name>A0A841MI50_9BACT</name>
<dbReference type="Pfam" id="PF14022">
    <property type="entry name" value="DUF4238"/>
    <property type="match status" value="1"/>
</dbReference>
<gene>
    <name evidence="1" type="ORF">FHS59_000169</name>
</gene>
<organism evidence="1 2">
    <name type="scientific">Algoriphagus iocasae</name>
    <dbReference type="NCBI Taxonomy" id="1836499"/>
    <lineage>
        <taxon>Bacteria</taxon>
        <taxon>Pseudomonadati</taxon>
        <taxon>Bacteroidota</taxon>
        <taxon>Cytophagia</taxon>
        <taxon>Cytophagales</taxon>
        <taxon>Cyclobacteriaceae</taxon>
        <taxon>Algoriphagus</taxon>
    </lineage>
</organism>
<proteinExistence type="predicted"/>
<dbReference type="InterPro" id="IPR025332">
    <property type="entry name" value="DUF4238"/>
</dbReference>